<dbReference type="HOGENOM" id="CLU_069765_3_2_14"/>
<evidence type="ECO:0000256" key="8">
    <source>
        <dbReference type="ARBA" id="ARBA00023027"/>
    </source>
</evidence>
<name>U4KL19_ALTPJ</name>
<dbReference type="EMBL" id="FO681347">
    <property type="protein sequence ID" value="CCV64559.1"/>
    <property type="molecule type" value="Genomic_DNA"/>
</dbReference>
<evidence type="ECO:0000256" key="1">
    <source>
        <dbReference type="ARBA" id="ARBA00002324"/>
    </source>
</evidence>
<dbReference type="Gene3D" id="3.40.50.620">
    <property type="entry name" value="HUPs"/>
    <property type="match status" value="1"/>
</dbReference>
<dbReference type="UniPathway" id="UPA00253">
    <property type="reaction ID" value="UER00332"/>
</dbReference>
<protein>
    <recommendedName>
        <fullName evidence="10">Probable nicotinate-nucleotide adenylyltransferase</fullName>
        <ecNumber evidence="10">2.7.7.18</ecNumber>
    </recommendedName>
    <alternativeName>
        <fullName evidence="10">Deamido-NAD(+) diphosphorylase</fullName>
    </alternativeName>
    <alternativeName>
        <fullName evidence="10">Deamido-NAD(+) pyrophosphorylase</fullName>
    </alternativeName>
    <alternativeName>
        <fullName evidence="10">Nicotinate mononucleotide adenylyltransferase</fullName>
        <shortName evidence="10">NaMN adenylyltransferase</shortName>
    </alternativeName>
</protein>
<gene>
    <name evidence="10 12" type="primary">nadD</name>
    <name evidence="12" type="ORF">BN85409820</name>
</gene>
<evidence type="ECO:0000256" key="5">
    <source>
        <dbReference type="ARBA" id="ARBA00022695"/>
    </source>
</evidence>
<dbReference type="GO" id="GO:0009435">
    <property type="term" value="P:NAD+ biosynthetic process"/>
    <property type="evidence" value="ECO:0007669"/>
    <property type="project" value="UniProtKB-UniRule"/>
</dbReference>
<dbReference type="InterPro" id="IPR005248">
    <property type="entry name" value="NadD/NMNAT"/>
</dbReference>
<comment type="catalytic activity">
    <reaction evidence="9 10">
        <text>nicotinate beta-D-ribonucleotide + ATP + H(+) = deamido-NAD(+) + diphosphate</text>
        <dbReference type="Rhea" id="RHEA:22860"/>
        <dbReference type="ChEBI" id="CHEBI:15378"/>
        <dbReference type="ChEBI" id="CHEBI:30616"/>
        <dbReference type="ChEBI" id="CHEBI:33019"/>
        <dbReference type="ChEBI" id="CHEBI:57502"/>
        <dbReference type="ChEBI" id="CHEBI:58437"/>
        <dbReference type="EC" id="2.7.7.18"/>
    </reaction>
</comment>
<proteinExistence type="inferred from homology"/>
<organism evidence="12 13">
    <name type="scientific">Alteracholeplasma palmae (strain ATCC 49389 / J233)</name>
    <name type="common">Acholeplasma palmae</name>
    <dbReference type="NCBI Taxonomy" id="1318466"/>
    <lineage>
        <taxon>Bacteria</taxon>
        <taxon>Bacillati</taxon>
        <taxon>Mycoplasmatota</taxon>
        <taxon>Mollicutes</taxon>
        <taxon>Acholeplasmatales</taxon>
        <taxon>Acholeplasmataceae</taxon>
        <taxon>Acholeplasma</taxon>
    </lineage>
</organism>
<dbReference type="OrthoDB" id="5295945at2"/>
<dbReference type="GO" id="GO:0005524">
    <property type="term" value="F:ATP binding"/>
    <property type="evidence" value="ECO:0007669"/>
    <property type="project" value="UniProtKB-KW"/>
</dbReference>
<keyword evidence="7 10" id="KW-0067">ATP-binding</keyword>
<evidence type="ECO:0000256" key="2">
    <source>
        <dbReference type="ARBA" id="ARBA00005019"/>
    </source>
</evidence>
<comment type="similarity">
    <text evidence="10">Belongs to the NadD family.</text>
</comment>
<evidence type="ECO:0000313" key="12">
    <source>
        <dbReference type="EMBL" id="CCV64559.1"/>
    </source>
</evidence>
<dbReference type="NCBIfam" id="TIGR00482">
    <property type="entry name" value="nicotinate (nicotinamide) nucleotide adenylyltransferase"/>
    <property type="match status" value="1"/>
</dbReference>
<evidence type="ECO:0000259" key="11">
    <source>
        <dbReference type="Pfam" id="PF01467"/>
    </source>
</evidence>
<evidence type="ECO:0000256" key="4">
    <source>
        <dbReference type="ARBA" id="ARBA00022679"/>
    </source>
</evidence>
<evidence type="ECO:0000256" key="9">
    <source>
        <dbReference type="ARBA" id="ARBA00048721"/>
    </source>
</evidence>
<dbReference type="PANTHER" id="PTHR39321:SF3">
    <property type="entry name" value="PHOSPHOPANTETHEINE ADENYLYLTRANSFERASE"/>
    <property type="match status" value="1"/>
</dbReference>
<dbReference type="Proteomes" id="UP000032740">
    <property type="component" value="Chromosome"/>
</dbReference>
<keyword evidence="6 10" id="KW-0547">Nucleotide-binding</keyword>
<accession>U4KL19</accession>
<dbReference type="CDD" id="cd02165">
    <property type="entry name" value="NMNAT"/>
    <property type="match status" value="1"/>
</dbReference>
<dbReference type="InterPro" id="IPR014729">
    <property type="entry name" value="Rossmann-like_a/b/a_fold"/>
</dbReference>
<dbReference type="GO" id="GO:0004515">
    <property type="term" value="F:nicotinate-nucleotide adenylyltransferase activity"/>
    <property type="evidence" value="ECO:0007669"/>
    <property type="project" value="UniProtKB-UniRule"/>
</dbReference>
<feature type="domain" description="Cytidyltransferase-like" evidence="11">
    <location>
        <begin position="4"/>
        <end position="161"/>
    </location>
</feature>
<evidence type="ECO:0000256" key="3">
    <source>
        <dbReference type="ARBA" id="ARBA00022642"/>
    </source>
</evidence>
<keyword evidence="8 10" id="KW-0520">NAD</keyword>
<dbReference type="EC" id="2.7.7.18" evidence="10"/>
<evidence type="ECO:0000313" key="13">
    <source>
        <dbReference type="Proteomes" id="UP000032740"/>
    </source>
</evidence>
<keyword evidence="5 10" id="KW-0548">Nucleotidyltransferase</keyword>
<keyword evidence="4 10" id="KW-0808">Transferase</keyword>
<keyword evidence="3 10" id="KW-0662">Pyridine nucleotide biosynthesis</keyword>
<evidence type="ECO:0000256" key="6">
    <source>
        <dbReference type="ARBA" id="ARBA00022741"/>
    </source>
</evidence>
<dbReference type="STRING" id="1318466.BN85409820"/>
<dbReference type="HAMAP" id="MF_00244">
    <property type="entry name" value="NaMN_adenylyltr"/>
    <property type="match status" value="1"/>
</dbReference>
<reference evidence="12 13" key="1">
    <citation type="journal article" date="2013" name="J. Mol. Microbiol. Biotechnol.">
        <title>Analysis of the Complete Genomes of Acholeplasma brassicae , A. palmae and A. laidlawii and Their Comparison to the Obligate Parasites from ' Candidatus Phytoplasma'.</title>
        <authorList>
            <person name="Kube M."/>
            <person name="Siewert C."/>
            <person name="Migdoll A.M."/>
            <person name="Duduk B."/>
            <person name="Holz S."/>
            <person name="Rabus R."/>
            <person name="Seemuller E."/>
            <person name="Mitrovic J."/>
            <person name="Muller I."/>
            <person name="Buttner C."/>
            <person name="Reinhardt R."/>
        </authorList>
    </citation>
    <scope>NUCLEOTIDE SEQUENCE [LARGE SCALE GENOMIC DNA]</scope>
    <source>
        <strain evidence="12 13">J233</strain>
    </source>
</reference>
<dbReference type="PANTHER" id="PTHR39321">
    <property type="entry name" value="NICOTINATE-NUCLEOTIDE ADENYLYLTRANSFERASE-RELATED"/>
    <property type="match status" value="1"/>
</dbReference>
<dbReference type="RefSeq" id="WP_026660581.1">
    <property type="nucleotide sequence ID" value="NC_022538.1"/>
</dbReference>
<dbReference type="AlphaFoldDB" id="U4KL19"/>
<dbReference type="InterPro" id="IPR004821">
    <property type="entry name" value="Cyt_trans-like"/>
</dbReference>
<keyword evidence="13" id="KW-1185">Reference proteome</keyword>
<evidence type="ECO:0000256" key="7">
    <source>
        <dbReference type="ARBA" id="ARBA00022840"/>
    </source>
</evidence>
<evidence type="ECO:0000256" key="10">
    <source>
        <dbReference type="HAMAP-Rule" id="MF_00244"/>
    </source>
</evidence>
<dbReference type="SUPFAM" id="SSF52374">
    <property type="entry name" value="Nucleotidylyl transferase"/>
    <property type="match status" value="1"/>
</dbReference>
<dbReference type="Pfam" id="PF01467">
    <property type="entry name" value="CTP_transf_like"/>
    <property type="match status" value="1"/>
</dbReference>
<comment type="function">
    <text evidence="1 10">Catalyzes the reversible adenylation of nicotinate mononucleotide (NaMN) to nicotinic acid adenine dinucleotide (NaAD).</text>
</comment>
<comment type="pathway">
    <text evidence="2 10">Cofactor biosynthesis; NAD(+) biosynthesis; deamido-NAD(+) from nicotinate D-ribonucleotide: step 1/1.</text>
</comment>
<sequence length="186" mass="22346">MIIVYGGAFNPPTKAHYNIIQTTYELFKPKAFIAIPVGELYHKDDLVSFSDRSNMLKLYQKDFPFLIVSHLEEKQKFNGTVETLEKISQEYRDEKIVLLIGSDQYLNFSNWIKYEEILKKYELIVILRPNYKIDETKYDEYNPRIRFIQLDLDISSTEVRNNVELNKDYLMNDVYEYIIKNKLYRR</sequence>
<dbReference type="KEGG" id="apal:BN85409820"/>